<evidence type="ECO:0000256" key="2">
    <source>
        <dbReference type="ARBA" id="ARBA00022737"/>
    </source>
</evidence>
<evidence type="ECO:0000313" key="4">
    <source>
        <dbReference type="EMBL" id="CCA14352.1"/>
    </source>
</evidence>
<dbReference type="SMART" id="SM00369">
    <property type="entry name" value="LRR_TYP"/>
    <property type="match status" value="5"/>
</dbReference>
<keyword evidence="2" id="KW-0677">Repeat</keyword>
<dbReference type="PANTHER" id="PTHR48051">
    <property type="match status" value="1"/>
</dbReference>
<organism evidence="4">
    <name type="scientific">Albugo laibachii Nc14</name>
    <dbReference type="NCBI Taxonomy" id="890382"/>
    <lineage>
        <taxon>Eukaryota</taxon>
        <taxon>Sar</taxon>
        <taxon>Stramenopiles</taxon>
        <taxon>Oomycota</taxon>
        <taxon>Peronosporomycetes</taxon>
        <taxon>Albuginales</taxon>
        <taxon>Albuginaceae</taxon>
        <taxon>Albugo</taxon>
    </lineage>
</organism>
<dbReference type="GO" id="GO:0005737">
    <property type="term" value="C:cytoplasm"/>
    <property type="evidence" value="ECO:0007669"/>
    <property type="project" value="TreeGrafter"/>
</dbReference>
<protein>
    <submittedName>
        <fullName evidence="4">Uncharacterized protein AlNc14C3G459</fullName>
    </submittedName>
</protein>
<dbReference type="SUPFAM" id="SSF52058">
    <property type="entry name" value="L domain-like"/>
    <property type="match status" value="1"/>
</dbReference>
<sequence length="279" mass="30840">MGQTTSRIEQACTKHKSKPRSNKSVEEKKINSAQTTGVLALADSKLKEIPTTIITNVELQVRLRSLDLSRNQITCVPAEIITARLSNLKNLKLQSNALCSLPDLSQLIALTKLVLDNNELVEITAPLPPNLIKLSLRSNQLRSITARITGCTLLKNLELEENQISCIPPHFANLKDLEMICIDNNRLTELPKVLAECSRLRIVSVRQNKIVGTRQPQAIAVQILAQSNIDILNLDGNPIKKLELETMNGISQFMERRKRLKNKGIGAGLSADTSLCGLD</sequence>
<dbReference type="PROSITE" id="PS51450">
    <property type="entry name" value="LRR"/>
    <property type="match status" value="2"/>
</dbReference>
<dbReference type="EMBL" id="FR824048">
    <property type="protein sequence ID" value="CCA14352.1"/>
    <property type="molecule type" value="Genomic_DNA"/>
</dbReference>
<gene>
    <name evidence="4" type="primary">AlNc14C3G459</name>
    <name evidence="4" type="ORF">ALNC14_004950</name>
</gene>
<dbReference type="InterPro" id="IPR050216">
    <property type="entry name" value="LRR_domain-containing"/>
</dbReference>
<dbReference type="Gene3D" id="3.80.10.10">
    <property type="entry name" value="Ribonuclease Inhibitor"/>
    <property type="match status" value="2"/>
</dbReference>
<evidence type="ECO:0000256" key="3">
    <source>
        <dbReference type="SAM" id="MobiDB-lite"/>
    </source>
</evidence>
<dbReference type="HOGENOM" id="CLU_000288_18_15_1"/>
<reference evidence="4" key="2">
    <citation type="submission" date="2011-02" db="EMBL/GenBank/DDBJ databases">
        <authorList>
            <person name="MacLean D."/>
        </authorList>
    </citation>
    <scope>NUCLEOTIDE SEQUENCE</scope>
</reference>
<dbReference type="Pfam" id="PF13855">
    <property type="entry name" value="LRR_8"/>
    <property type="match status" value="1"/>
</dbReference>
<keyword evidence="1" id="KW-0433">Leucine-rich repeat</keyword>
<accession>F0VZY1</accession>
<dbReference type="PANTHER" id="PTHR48051:SF1">
    <property type="entry name" value="RAS SUPPRESSOR PROTEIN 1"/>
    <property type="match status" value="1"/>
</dbReference>
<proteinExistence type="predicted"/>
<reference evidence="4" key="1">
    <citation type="journal article" date="2011" name="PLoS Biol.">
        <title>Gene gain and loss during evolution of obligate parasitism in the white rust pathogen of Arabidopsis thaliana.</title>
        <authorList>
            <person name="Kemen E."/>
            <person name="Gardiner A."/>
            <person name="Schultz-Larsen T."/>
            <person name="Kemen A.C."/>
            <person name="Balmuth A.L."/>
            <person name="Robert-Seilaniantz A."/>
            <person name="Bailey K."/>
            <person name="Holub E."/>
            <person name="Studholme D.J."/>
            <person name="Maclean D."/>
            <person name="Jones J.D."/>
        </authorList>
    </citation>
    <scope>NUCLEOTIDE SEQUENCE</scope>
</reference>
<name>F0VZY1_9STRA</name>
<dbReference type="InterPro" id="IPR001611">
    <property type="entry name" value="Leu-rich_rpt"/>
</dbReference>
<dbReference type="SMART" id="SM00364">
    <property type="entry name" value="LRR_BAC"/>
    <property type="match status" value="4"/>
</dbReference>
<dbReference type="InterPro" id="IPR003591">
    <property type="entry name" value="Leu-rich_rpt_typical-subtyp"/>
</dbReference>
<dbReference type="AlphaFoldDB" id="F0VZY1"/>
<feature type="region of interest" description="Disordered" evidence="3">
    <location>
        <begin position="1"/>
        <end position="29"/>
    </location>
</feature>
<dbReference type="InterPro" id="IPR032675">
    <property type="entry name" value="LRR_dom_sf"/>
</dbReference>
<evidence type="ECO:0000256" key="1">
    <source>
        <dbReference type="ARBA" id="ARBA00022614"/>
    </source>
</evidence>